<dbReference type="Gene3D" id="3.40.50.300">
    <property type="entry name" value="P-loop containing nucleotide triphosphate hydrolases"/>
    <property type="match status" value="1"/>
</dbReference>
<sequence>MRDTAQNKLIELQHNPSSIRNICIMAHVDHGKTTLADSLVASNGVISQKMVGKLRYMDSRRDEQQRGITMKSSSIALYHCKNESEYLINVIDCPGHVDFFSEVSTALRLCDGAIIIVDVVEGVCPQTQACLKQIWSENIKPILVLNKIDRLILEFKLTPLDAYIHLLKCSNKEAETKRGVGVQSGEDLYNQWSTAIEAADDSDLYVSPNQGNVVFASAADGWAFRNRLKFSVKQNLGVNVDVLKKTLWGDFYLHSKTKRIMKGAQEKAKKPIFVQMILENIWLIYDVIINQKDKERLSKIAESMNVTLFARDLRQTDTRILLQSFLSQWIPLSLSVLGMVCDKCPSPNQLTDVKIENLLCPPMKEFNLMPKETIALKTVFSKCSPDDASVPVIAFVSKMFPIKRKYLPQNKPKVLTAEEIAKRRELARIKHALKSSAIKTEDSETKCSITVNNEENKPEVIEPTQNENDVMFIAFGRMYSGTIRRGQEIYVLGPKHDPSKITDSDFYVDEKCTLATLKSDQHIMKTIITDLYMLMGRDLEPVDEVPAGNIWCG</sequence>
<dbReference type="FunFam" id="3.40.50.300:FF:000746">
    <property type="entry name" value="Ribosome assembly protein 1"/>
    <property type="match status" value="1"/>
</dbReference>
<dbReference type="PROSITE" id="PS51722">
    <property type="entry name" value="G_TR_2"/>
    <property type="match status" value="1"/>
</dbReference>
<dbReference type="GO" id="GO:0042256">
    <property type="term" value="P:cytosolic ribosome assembly"/>
    <property type="evidence" value="ECO:0007669"/>
    <property type="project" value="TreeGrafter"/>
</dbReference>
<dbReference type="PANTHER" id="PTHR42908:SF3">
    <property type="entry name" value="ELONGATION FACTOR-LIKE GTPASE 1"/>
    <property type="match status" value="1"/>
</dbReference>
<dbReference type="InterPro" id="IPR027417">
    <property type="entry name" value="P-loop_NTPase"/>
</dbReference>
<dbReference type="Gene3D" id="2.40.30.10">
    <property type="entry name" value="Translation factors"/>
    <property type="match status" value="1"/>
</dbReference>
<dbReference type="GO" id="GO:0005829">
    <property type="term" value="C:cytosol"/>
    <property type="evidence" value="ECO:0007669"/>
    <property type="project" value="TreeGrafter"/>
</dbReference>
<dbReference type="Gene3D" id="3.90.1430.10">
    <property type="entry name" value="Yeast translation eEF2 (G' domain)"/>
    <property type="match status" value="1"/>
</dbReference>
<evidence type="ECO:0000313" key="2">
    <source>
        <dbReference type="EMBL" id="CAI6368182.1"/>
    </source>
</evidence>
<dbReference type="SUPFAM" id="SSF50447">
    <property type="entry name" value="Translation proteins"/>
    <property type="match status" value="1"/>
</dbReference>
<evidence type="ECO:0000259" key="1">
    <source>
        <dbReference type="PROSITE" id="PS51722"/>
    </source>
</evidence>
<protein>
    <recommendedName>
        <fullName evidence="1">Tr-type G domain-containing protein</fullName>
    </recommendedName>
</protein>
<dbReference type="InterPro" id="IPR005225">
    <property type="entry name" value="Small_GTP-bd"/>
</dbReference>
<dbReference type="AlphaFoldDB" id="A0AAV0XJH1"/>
<dbReference type="NCBIfam" id="TIGR00231">
    <property type="entry name" value="small_GTP"/>
    <property type="match status" value="1"/>
</dbReference>
<dbReference type="Pfam" id="PF03144">
    <property type="entry name" value="GTP_EFTU_D2"/>
    <property type="match status" value="1"/>
</dbReference>
<feature type="domain" description="Tr-type G" evidence="1">
    <location>
        <begin position="17"/>
        <end position="199"/>
    </location>
</feature>
<dbReference type="CDD" id="cd16268">
    <property type="entry name" value="EF2_II"/>
    <property type="match status" value="1"/>
</dbReference>
<dbReference type="Pfam" id="PF00009">
    <property type="entry name" value="GTP_EFTU"/>
    <property type="match status" value="1"/>
</dbReference>
<dbReference type="InterPro" id="IPR009000">
    <property type="entry name" value="Transl_B-barrel_sf"/>
</dbReference>
<dbReference type="PANTHER" id="PTHR42908">
    <property type="entry name" value="TRANSLATION ELONGATION FACTOR-RELATED"/>
    <property type="match status" value="1"/>
</dbReference>
<dbReference type="Proteomes" id="UP001160148">
    <property type="component" value="Unassembled WGS sequence"/>
</dbReference>
<dbReference type="InterPro" id="IPR004161">
    <property type="entry name" value="EFTu-like_2"/>
</dbReference>
<gene>
    <name evidence="2" type="ORF">MEUPH1_LOCUS22570</name>
</gene>
<dbReference type="EMBL" id="CARXXK010000005">
    <property type="protein sequence ID" value="CAI6368182.1"/>
    <property type="molecule type" value="Genomic_DNA"/>
</dbReference>
<keyword evidence="3" id="KW-1185">Reference proteome</keyword>
<dbReference type="GO" id="GO:0043022">
    <property type="term" value="F:ribosome binding"/>
    <property type="evidence" value="ECO:0007669"/>
    <property type="project" value="TreeGrafter"/>
</dbReference>
<proteinExistence type="predicted"/>
<reference evidence="2 3" key="1">
    <citation type="submission" date="2023-01" db="EMBL/GenBank/DDBJ databases">
        <authorList>
            <person name="Whitehead M."/>
        </authorList>
    </citation>
    <scope>NUCLEOTIDE SEQUENCE [LARGE SCALE GENOMIC DNA]</scope>
</reference>
<dbReference type="SUPFAM" id="SSF52540">
    <property type="entry name" value="P-loop containing nucleoside triphosphate hydrolases"/>
    <property type="match status" value="1"/>
</dbReference>
<comment type="caution">
    <text evidence="2">The sequence shown here is derived from an EMBL/GenBank/DDBJ whole genome shotgun (WGS) entry which is preliminary data.</text>
</comment>
<name>A0AAV0XJH1_9HEMI</name>
<dbReference type="InterPro" id="IPR000795">
    <property type="entry name" value="T_Tr_GTP-bd_dom"/>
</dbReference>
<organism evidence="2 3">
    <name type="scientific">Macrosiphum euphorbiae</name>
    <name type="common">potato aphid</name>
    <dbReference type="NCBI Taxonomy" id="13131"/>
    <lineage>
        <taxon>Eukaryota</taxon>
        <taxon>Metazoa</taxon>
        <taxon>Ecdysozoa</taxon>
        <taxon>Arthropoda</taxon>
        <taxon>Hexapoda</taxon>
        <taxon>Insecta</taxon>
        <taxon>Pterygota</taxon>
        <taxon>Neoptera</taxon>
        <taxon>Paraneoptera</taxon>
        <taxon>Hemiptera</taxon>
        <taxon>Sternorrhyncha</taxon>
        <taxon>Aphidomorpha</taxon>
        <taxon>Aphidoidea</taxon>
        <taxon>Aphididae</taxon>
        <taxon>Macrosiphini</taxon>
        <taxon>Macrosiphum</taxon>
    </lineage>
</organism>
<evidence type="ECO:0000313" key="3">
    <source>
        <dbReference type="Proteomes" id="UP001160148"/>
    </source>
</evidence>
<dbReference type="GO" id="GO:0005525">
    <property type="term" value="F:GTP binding"/>
    <property type="evidence" value="ECO:0007669"/>
    <property type="project" value="InterPro"/>
</dbReference>
<dbReference type="GO" id="GO:1990904">
    <property type="term" value="C:ribonucleoprotein complex"/>
    <property type="evidence" value="ECO:0007669"/>
    <property type="project" value="TreeGrafter"/>
</dbReference>
<dbReference type="GO" id="GO:0003924">
    <property type="term" value="F:GTPase activity"/>
    <property type="evidence" value="ECO:0007669"/>
    <property type="project" value="InterPro"/>
</dbReference>
<accession>A0AAV0XJH1</accession>
<dbReference type="PRINTS" id="PR00315">
    <property type="entry name" value="ELONGATNFCT"/>
</dbReference>